<dbReference type="GO" id="GO:0005789">
    <property type="term" value="C:endoplasmic reticulum membrane"/>
    <property type="evidence" value="ECO:0007669"/>
    <property type="project" value="UniProtKB-SubCell"/>
</dbReference>
<evidence type="ECO:0000313" key="17">
    <source>
        <dbReference type="Proteomes" id="UP001285354"/>
    </source>
</evidence>
<proteinExistence type="inferred from homology"/>
<dbReference type="HAMAP" id="MF_03217">
    <property type="entry name" value="PEMT"/>
    <property type="match status" value="1"/>
</dbReference>
<comment type="catalytic activity">
    <reaction evidence="13 14">
        <text>a 1,2-diacyl-sn-glycero-3-phosphoethanolamine + S-adenosyl-L-methionine = a 1,2-diacyl-sn-glycero-3-phospho-N-methylethanolamine + S-adenosyl-L-homocysteine + H(+)</text>
        <dbReference type="Rhea" id="RHEA:11164"/>
        <dbReference type="ChEBI" id="CHEBI:15378"/>
        <dbReference type="ChEBI" id="CHEBI:57856"/>
        <dbReference type="ChEBI" id="CHEBI:59789"/>
        <dbReference type="ChEBI" id="CHEBI:64573"/>
        <dbReference type="ChEBI" id="CHEBI:64612"/>
        <dbReference type="EC" id="2.1.1.17"/>
    </reaction>
</comment>
<dbReference type="InterPro" id="IPR007318">
    <property type="entry name" value="Phopholipid_MeTrfase"/>
</dbReference>
<evidence type="ECO:0000256" key="13">
    <source>
        <dbReference type="HAMAP-Rule" id="MF_03217"/>
    </source>
</evidence>
<evidence type="ECO:0000256" key="1">
    <source>
        <dbReference type="ARBA" id="ARBA00004127"/>
    </source>
</evidence>
<feature type="transmembrane region" description="Helical" evidence="13 14">
    <location>
        <begin position="510"/>
        <end position="531"/>
    </location>
</feature>
<dbReference type="EC" id="2.1.1.17" evidence="13 14"/>
<accession>A0AAD9T1K5</accession>
<gene>
    <name evidence="16" type="ORF">QTJ16_002316</name>
</gene>
<protein>
    <recommendedName>
        <fullName evidence="13 14">Phosphatidylethanolamine N-methyltransferase</fullName>
        <shortName evidence="13">PE methyltransferase</shortName>
        <shortName evidence="13 14">PEAMT</shortName>
        <shortName evidence="13">PEMT</shortName>
        <ecNumber evidence="13 14">2.1.1.17</ecNumber>
    </recommendedName>
</protein>
<feature type="transmembrane region" description="Helical" evidence="13 14">
    <location>
        <begin position="113"/>
        <end position="134"/>
    </location>
</feature>
<feature type="transmembrane region" description="Helical" evidence="13 14">
    <location>
        <begin position="87"/>
        <end position="107"/>
    </location>
</feature>
<evidence type="ECO:0000256" key="7">
    <source>
        <dbReference type="ARBA" id="ARBA00022824"/>
    </source>
</evidence>
<evidence type="ECO:0000256" key="15">
    <source>
        <dbReference type="SAM" id="MobiDB-lite"/>
    </source>
</evidence>
<keyword evidence="2 13" id="KW-0444">Lipid biosynthesis</keyword>
<keyword evidence="5 13" id="KW-0949">S-adenosyl-L-methionine</keyword>
<evidence type="ECO:0000256" key="14">
    <source>
        <dbReference type="RuleBase" id="RU361122"/>
    </source>
</evidence>
<name>A0AAD9T1K5_9HELO</name>
<evidence type="ECO:0000256" key="11">
    <source>
        <dbReference type="ARBA" id="ARBA00023209"/>
    </source>
</evidence>
<feature type="region of interest" description="Disordered" evidence="15">
    <location>
        <begin position="1"/>
        <end position="63"/>
    </location>
</feature>
<evidence type="ECO:0000256" key="8">
    <source>
        <dbReference type="ARBA" id="ARBA00022989"/>
    </source>
</evidence>
<organism evidence="16 17">
    <name type="scientific">Diplocarpon rosae</name>
    <dbReference type="NCBI Taxonomy" id="946125"/>
    <lineage>
        <taxon>Eukaryota</taxon>
        <taxon>Fungi</taxon>
        <taxon>Dikarya</taxon>
        <taxon>Ascomycota</taxon>
        <taxon>Pezizomycotina</taxon>
        <taxon>Leotiomycetes</taxon>
        <taxon>Helotiales</taxon>
        <taxon>Drepanopezizaceae</taxon>
        <taxon>Diplocarpon</taxon>
    </lineage>
</organism>
<feature type="transmembrane region" description="Helical" evidence="13 14">
    <location>
        <begin position="260"/>
        <end position="280"/>
    </location>
</feature>
<keyword evidence="6 13" id="KW-0812">Transmembrane</keyword>
<keyword evidence="7 13" id="KW-0256">Endoplasmic reticulum</keyword>
<keyword evidence="12 13" id="KW-1208">Phospholipid metabolism</keyword>
<dbReference type="Proteomes" id="UP001285354">
    <property type="component" value="Unassembled WGS sequence"/>
</dbReference>
<keyword evidence="3 13" id="KW-0489">Methyltransferase</keyword>
<comment type="function">
    <text evidence="13 14">Catalyzes the first step of the methylation pathway of phosphatidylcholine biosynthesis, the SAM-dependent methylation of phosphatidylethanolamine (PE) to phosphatidylmonomethylethanolamine (PMME).</text>
</comment>
<evidence type="ECO:0000256" key="9">
    <source>
        <dbReference type="ARBA" id="ARBA00023098"/>
    </source>
</evidence>
<feature type="transmembrane region" description="Helical" evidence="13 14">
    <location>
        <begin position="424"/>
        <end position="448"/>
    </location>
</feature>
<evidence type="ECO:0000256" key="5">
    <source>
        <dbReference type="ARBA" id="ARBA00022691"/>
    </source>
</evidence>
<feature type="compositionally biased region" description="Basic and acidic residues" evidence="15">
    <location>
        <begin position="38"/>
        <end position="50"/>
    </location>
</feature>
<evidence type="ECO:0000313" key="16">
    <source>
        <dbReference type="EMBL" id="KAK2627670.1"/>
    </source>
</evidence>
<dbReference type="GO" id="GO:0004608">
    <property type="term" value="F:phosphatidylethanolamine N-methyltransferase activity"/>
    <property type="evidence" value="ECO:0007669"/>
    <property type="project" value="UniProtKB-UniRule"/>
</dbReference>
<dbReference type="PANTHER" id="PTHR32138:SF0">
    <property type="entry name" value="PHOSPHATIDYLETHANOLAMINE N-METHYLTRANSFERASE"/>
    <property type="match status" value="1"/>
</dbReference>
<reference evidence="16" key="1">
    <citation type="submission" date="2023-06" db="EMBL/GenBank/DDBJ databases">
        <title>Draft genome of Marssonina rosae.</title>
        <authorList>
            <person name="Cheng Q."/>
        </authorList>
    </citation>
    <scope>NUCLEOTIDE SEQUENCE</scope>
    <source>
        <strain evidence="16">R4</strain>
    </source>
</reference>
<dbReference type="GO" id="GO:0032259">
    <property type="term" value="P:methylation"/>
    <property type="evidence" value="ECO:0007669"/>
    <property type="project" value="UniProtKB-KW"/>
</dbReference>
<evidence type="ECO:0000256" key="6">
    <source>
        <dbReference type="ARBA" id="ARBA00022692"/>
    </source>
</evidence>
<evidence type="ECO:0000256" key="12">
    <source>
        <dbReference type="ARBA" id="ARBA00023264"/>
    </source>
</evidence>
<dbReference type="PROSITE" id="PS51598">
    <property type="entry name" value="SAM_CHO2"/>
    <property type="match status" value="1"/>
</dbReference>
<comment type="subcellular location">
    <subcellularLocation>
        <location evidence="1">Endomembrane system</location>
        <topology evidence="1">Multi-pass membrane protein</topology>
    </subcellularLocation>
    <subcellularLocation>
        <location evidence="13 14">Endoplasmic reticulum membrane</location>
        <topology evidence="13 14">Multi-pass membrane protein</topology>
    </subcellularLocation>
</comment>
<dbReference type="EMBL" id="JAUBYV010000003">
    <property type="protein sequence ID" value="KAK2627670.1"/>
    <property type="molecule type" value="Genomic_DNA"/>
</dbReference>
<evidence type="ECO:0000256" key="3">
    <source>
        <dbReference type="ARBA" id="ARBA00022603"/>
    </source>
</evidence>
<evidence type="ECO:0000256" key="4">
    <source>
        <dbReference type="ARBA" id="ARBA00022679"/>
    </source>
</evidence>
<dbReference type="GO" id="GO:0006656">
    <property type="term" value="P:phosphatidylcholine biosynthetic process"/>
    <property type="evidence" value="ECO:0007669"/>
    <property type="project" value="UniProtKB-UniRule"/>
</dbReference>
<feature type="transmembrane region" description="Helical" evidence="13 14">
    <location>
        <begin position="478"/>
        <end position="498"/>
    </location>
</feature>
<feature type="transmembrane region" description="Helical" evidence="13 14">
    <location>
        <begin position="227"/>
        <end position="248"/>
    </location>
</feature>
<dbReference type="Gene3D" id="1.20.120.1630">
    <property type="match status" value="1"/>
</dbReference>
<dbReference type="AlphaFoldDB" id="A0AAD9T1K5"/>
<evidence type="ECO:0000256" key="10">
    <source>
        <dbReference type="ARBA" id="ARBA00023136"/>
    </source>
</evidence>
<evidence type="ECO:0000256" key="2">
    <source>
        <dbReference type="ARBA" id="ARBA00022516"/>
    </source>
</evidence>
<comment type="caution">
    <text evidence="16">The sequence shown here is derived from an EMBL/GenBank/DDBJ whole genome shotgun (WGS) entry which is preliminary data.</text>
</comment>
<feature type="transmembrane region" description="Helical" evidence="13 14">
    <location>
        <begin position="200"/>
        <end position="221"/>
    </location>
</feature>
<dbReference type="Pfam" id="PF04191">
    <property type="entry name" value="PEMT"/>
    <property type="match status" value="2"/>
</dbReference>
<dbReference type="PIRSF" id="PIRSF000383">
    <property type="entry name" value="PEAMT"/>
    <property type="match status" value="1"/>
</dbReference>
<keyword evidence="11 13" id="KW-0594">Phospholipid biosynthesis</keyword>
<feature type="transmembrane region" description="Helical" evidence="13 14">
    <location>
        <begin position="292"/>
        <end position="325"/>
    </location>
</feature>
<keyword evidence="9 13" id="KW-0443">Lipid metabolism</keyword>
<comment type="pathway">
    <text evidence="13 14">Phospholipid metabolism; phosphatidylcholine biosynthesis.</text>
</comment>
<keyword evidence="4 13" id="KW-0808">Transferase</keyword>
<comment type="similarity">
    <text evidence="13 14">Belongs to the class VI-like SAM-binding methyltransferase superfamily. CHO2 family.</text>
</comment>
<feature type="transmembrane region" description="Helical" evidence="13 14">
    <location>
        <begin position="567"/>
        <end position="591"/>
    </location>
</feature>
<feature type="compositionally biased region" description="Low complexity" evidence="15">
    <location>
        <begin position="23"/>
        <end position="34"/>
    </location>
</feature>
<keyword evidence="10 13" id="KW-0472">Membrane</keyword>
<keyword evidence="8 13" id="KW-1133">Transmembrane helix</keyword>
<dbReference type="PANTHER" id="PTHR32138">
    <property type="entry name" value="PHOSPHATIDYLETHANOLAMINE N-METHYLTRANSFERASE"/>
    <property type="match status" value="1"/>
</dbReference>
<dbReference type="InterPro" id="IPR016219">
    <property type="entry name" value="Phosphatid-EA_MeTrfase_fun"/>
</dbReference>
<keyword evidence="17" id="KW-1185">Reference proteome</keyword>
<sequence length="982" mass="110780">MSAKTSAATRCEGLRERKPKQANSESPSGGSENNTLRDTLHEGDDDKEHWSIGSKTIGRTPDGTLFTVPQTHDMVSQLMDPRQPKNFSDVIVLAVLGLHVLALYLLPASLERPIFAVIFLFWRGCYNIGIGYLLRIQSNHRRIVAWAKKSNLFEHPSTGRNPRPWLYNLIKSELETKIPEDYEFEEAPIEYNTWLLFRRVVDLILMCDFTSYCLFAVACSGRPEGEGIIMLLVRWVGGIFLVGFNVWVKLDAHRVVKDYAWYWGDFFYLIDQALTFDGVFEMAPHPMYSVGYAGYYGISAIAASYNVLFISIIAHAAQFAFLVCIENPHIDKTYNPPPPRKRDVQPSPSDIKLANATAARAEGLEIPDQNNFVEKLPSLATSPPSVHNLLGMGNIDLFRITDVSVLLLQLCVTIITVVSPSTPIYGYLFVLNAVLWRLWYTVGLGIILDRQSNDKIWTRHFLKFGEGTEEAWKQWKGIYHISMNMCWLSFIAATWKMYSWPSSWNADNTLLMHIIGLTLVALQVWTAVSVYQSLGEFGWFFGDFFFDHNQKLTYNGIYRYLNNPERIIGLMGLWGAVFLTRSMAIFFLALLSHVLSLCFIHLVEKPHMQKLYGRHLRPEAGLTKSLRRSLPPPLKNLQGSVDKVLSETSHFVEEFLDAARPKLAAGVSTIVRDTTALFSQYPTRITVTRLAPDLAGFNPRDYSIDIEGTAISPLALNERSTGKEGVTARFPRERTDEYEPLIFEYGAPINVKWRAPENHSKGDWVGLYMIADNASREVTKVSSAGRWVATVPHEYEETPADSGILIANQPVPGAKRADGTAYDCVRGEMIFEGDKLWWTQGVFEFRYHHDGKHNVMAISLPFEVRIGRFDEDDTVMDNNGLLRSAVEEALLPVVRNCFDRDPEIAPNSVEESFGSLVERDGKYAKRVVYAVHQMFALELAPGVVAADGNVRKLAWRICVAKQALAPYSMSHSKGAATPIDEK</sequence>
<feature type="transmembrane region" description="Helical" evidence="13 14">
    <location>
        <begin position="397"/>
        <end position="418"/>
    </location>
</feature>